<sequence>MGEELSLRCARPMMEGEATVRAHMYEAGGGWGPCAALVETVVRTATQPATVDAAAWVASGLPKYRACHLTFAPRFLSVRPSIGEACRILQGVKMIEGKGEKVMRMVRQWSGCALGSGGS</sequence>
<protein>
    <submittedName>
        <fullName evidence="1">Uncharacterized protein</fullName>
    </submittedName>
</protein>
<organism evidence="1">
    <name type="scientific">Triticum urartu</name>
    <name type="common">Red wild einkorn</name>
    <name type="synonym">Crithodium urartu</name>
    <dbReference type="NCBI Taxonomy" id="4572"/>
    <lineage>
        <taxon>Eukaryota</taxon>
        <taxon>Viridiplantae</taxon>
        <taxon>Streptophyta</taxon>
        <taxon>Embryophyta</taxon>
        <taxon>Tracheophyta</taxon>
        <taxon>Spermatophyta</taxon>
        <taxon>Magnoliopsida</taxon>
        <taxon>Liliopsida</taxon>
        <taxon>Poales</taxon>
        <taxon>Poaceae</taxon>
        <taxon>BOP clade</taxon>
        <taxon>Pooideae</taxon>
        <taxon>Triticodae</taxon>
        <taxon>Triticeae</taxon>
        <taxon>Triticinae</taxon>
        <taxon>Triticum</taxon>
    </lineage>
</organism>
<dbReference type="EMBL" id="KD210848">
    <property type="protein sequence ID" value="EMS52147.1"/>
    <property type="molecule type" value="Genomic_DNA"/>
</dbReference>
<gene>
    <name evidence="1" type="ORF">TRIUR3_13749</name>
</gene>
<accession>M7YWZ2</accession>
<evidence type="ECO:0000313" key="1">
    <source>
        <dbReference type="EMBL" id="EMS52147.1"/>
    </source>
</evidence>
<dbReference type="AlphaFoldDB" id="M7YWZ2"/>
<proteinExistence type="predicted"/>
<reference evidence="1" key="1">
    <citation type="journal article" date="2013" name="Nature">
        <title>Draft genome of the wheat A-genome progenitor Triticum urartu.</title>
        <authorList>
            <person name="Ling H.Q."/>
            <person name="Zhao S."/>
            <person name="Liu D."/>
            <person name="Wang J."/>
            <person name="Sun H."/>
            <person name="Zhang C."/>
            <person name="Fan H."/>
            <person name="Li D."/>
            <person name="Dong L."/>
            <person name="Tao Y."/>
            <person name="Gao C."/>
            <person name="Wu H."/>
            <person name="Li Y."/>
            <person name="Cui Y."/>
            <person name="Guo X."/>
            <person name="Zheng S."/>
            <person name="Wang B."/>
            <person name="Yu K."/>
            <person name="Liang Q."/>
            <person name="Yang W."/>
            <person name="Lou X."/>
            <person name="Chen J."/>
            <person name="Feng M."/>
            <person name="Jian J."/>
            <person name="Zhang X."/>
            <person name="Luo G."/>
            <person name="Jiang Y."/>
            <person name="Liu J."/>
            <person name="Wang Z."/>
            <person name="Sha Y."/>
            <person name="Zhang B."/>
            <person name="Wu H."/>
            <person name="Tang D."/>
            <person name="Shen Q."/>
            <person name="Xue P."/>
            <person name="Zou S."/>
            <person name="Wang X."/>
            <person name="Liu X."/>
            <person name="Wang F."/>
            <person name="Yang Y."/>
            <person name="An X."/>
            <person name="Dong Z."/>
            <person name="Zhang K."/>
            <person name="Zhang X."/>
            <person name="Luo M.C."/>
            <person name="Dvorak J."/>
            <person name="Tong Y."/>
            <person name="Wang J."/>
            <person name="Yang H."/>
            <person name="Li Z."/>
            <person name="Wang D."/>
            <person name="Zhang A."/>
            <person name="Wang J."/>
        </authorList>
    </citation>
    <scope>NUCLEOTIDE SEQUENCE</scope>
</reference>
<name>M7YWZ2_TRIUA</name>